<sequence length="113" mass="12262">MRIKGLRGKLRYTQDWSSKKMGLHFPSSLLLLFCFETESGSVAQAGMQWHNLSSLQPPPPNSPTSASQVAGITGTRHHTWLIFVEMGFYRVGQAGLELLTSGDPPTSASQSAG</sequence>
<evidence type="ECO:0000313" key="1">
    <source>
        <dbReference type="Ensembl" id="ENSMMUP00000069954.1"/>
    </source>
</evidence>
<reference evidence="1" key="4">
    <citation type="submission" date="2025-09" db="UniProtKB">
        <authorList>
            <consortium name="Ensembl"/>
        </authorList>
    </citation>
    <scope>IDENTIFICATION</scope>
    <source>
        <strain evidence="1">17573</strain>
    </source>
</reference>
<dbReference type="Proteomes" id="UP000006718">
    <property type="component" value="Chromosome 9"/>
</dbReference>
<dbReference type="PANTHER" id="PTHR12138:SF152">
    <property type="entry name" value="C2H2-TYPE DOMAIN-CONTAINING PROTEIN"/>
    <property type="match status" value="1"/>
</dbReference>
<accession>A0A5F7ZZ72</accession>
<dbReference type="Ensembl" id="ENSMMUT00000105455.1">
    <property type="protein sequence ID" value="ENSMMUP00000069954.1"/>
    <property type="gene ID" value="ENSMMUG00000049674.1"/>
</dbReference>
<dbReference type="VEuPathDB" id="HostDB:ENSMMUG00000049674"/>
<dbReference type="PRINTS" id="PR02045">
    <property type="entry name" value="F138DOMAIN"/>
</dbReference>
<dbReference type="AlphaFoldDB" id="A0A5F7ZZ72"/>
<dbReference type="PANTHER" id="PTHR12138">
    <property type="entry name" value="PRIMATE-EXPANDED PROTEIN FAMILY"/>
    <property type="match status" value="1"/>
</dbReference>
<dbReference type="GeneTree" id="ENSGT01120000271815"/>
<keyword evidence="2" id="KW-1185">Reference proteome</keyword>
<proteinExistence type="predicted"/>
<protein>
    <submittedName>
        <fullName evidence="1">Uncharacterized protein</fullName>
    </submittedName>
</protein>
<dbReference type="Bgee" id="ENSMMUG00000049674">
    <property type="expression patterns" value="Expressed in olfactory segment of nasal mucosa"/>
</dbReference>
<name>A0A5F7ZZ72_MACMU</name>
<reference evidence="1" key="2">
    <citation type="submission" date="2019-01" db="EMBL/GenBank/DDBJ databases">
        <authorList>
            <person name="Graves T."/>
            <person name="Eichler E.E."/>
            <person name="Wilson R.K."/>
        </authorList>
    </citation>
    <scope>NUCLEOTIDE SEQUENCE [LARGE SCALE GENOMIC DNA]</scope>
    <source>
        <strain evidence="1">17573</strain>
    </source>
</reference>
<organism evidence="1 2">
    <name type="scientific">Macaca mulatta</name>
    <name type="common">Rhesus macaque</name>
    <dbReference type="NCBI Taxonomy" id="9544"/>
    <lineage>
        <taxon>Eukaryota</taxon>
        <taxon>Metazoa</taxon>
        <taxon>Chordata</taxon>
        <taxon>Craniata</taxon>
        <taxon>Vertebrata</taxon>
        <taxon>Euteleostomi</taxon>
        <taxon>Mammalia</taxon>
        <taxon>Eutheria</taxon>
        <taxon>Euarchontoglires</taxon>
        <taxon>Primates</taxon>
        <taxon>Haplorrhini</taxon>
        <taxon>Catarrhini</taxon>
        <taxon>Cercopithecidae</taxon>
        <taxon>Cercopithecinae</taxon>
        <taxon>Macaca</taxon>
    </lineage>
</organism>
<reference evidence="2" key="1">
    <citation type="journal article" date="2007" name="Science">
        <title>Evolutionary and biomedical insights from the rhesus macaque genome.</title>
        <authorList>
            <person name="Gibbs R.A."/>
            <person name="Rogers J."/>
            <person name="Katze M.G."/>
            <person name="Bumgarner R."/>
            <person name="Weinstock G.M."/>
            <person name="Mardis E.R."/>
            <person name="Remington K.A."/>
            <person name="Strausberg R.L."/>
            <person name="Venter J.C."/>
            <person name="Wilson R.K."/>
            <person name="Batzer M.A."/>
            <person name="Bustamante C.D."/>
            <person name="Eichler E.E."/>
            <person name="Hahn M.W."/>
            <person name="Hardison R.C."/>
            <person name="Makova K.D."/>
            <person name="Miller W."/>
            <person name="Milosavljevic A."/>
            <person name="Palermo R.E."/>
            <person name="Siepel A."/>
            <person name="Sikela J.M."/>
            <person name="Attaway T."/>
            <person name="Bell S."/>
            <person name="Bernard K.E."/>
            <person name="Buhay C.J."/>
            <person name="Chandrabose M.N."/>
            <person name="Dao M."/>
            <person name="Davis C."/>
            <person name="Delehaunty K.D."/>
            <person name="Ding Y."/>
            <person name="Dinh H.H."/>
            <person name="Dugan-Rocha S."/>
            <person name="Fulton L.A."/>
            <person name="Gabisi R.A."/>
            <person name="Garner T.T."/>
            <person name="Godfrey J."/>
            <person name="Hawes A.C."/>
            <person name="Hernandez J."/>
            <person name="Hines S."/>
            <person name="Holder M."/>
            <person name="Hume J."/>
            <person name="Jhangiani S.N."/>
            <person name="Joshi V."/>
            <person name="Khan Z.M."/>
            <person name="Kirkness E.F."/>
            <person name="Cree A."/>
            <person name="Fowler R.G."/>
            <person name="Lee S."/>
            <person name="Lewis L.R."/>
            <person name="Li Z."/>
            <person name="Liu Y.-S."/>
            <person name="Moore S.M."/>
            <person name="Muzny D."/>
            <person name="Nazareth L.V."/>
            <person name="Ngo D.N."/>
            <person name="Okwuonu G.O."/>
            <person name="Pai G."/>
            <person name="Parker D."/>
            <person name="Paul H.A."/>
            <person name="Pfannkoch C."/>
            <person name="Pohl C.S."/>
            <person name="Rogers Y.-H.C."/>
            <person name="Ruiz S.J."/>
            <person name="Sabo A."/>
            <person name="Santibanez J."/>
            <person name="Schneider B.W."/>
            <person name="Smith S.M."/>
            <person name="Sodergren E."/>
            <person name="Svatek A.F."/>
            <person name="Utterback T.R."/>
            <person name="Vattathil S."/>
            <person name="Warren W."/>
            <person name="White C.S."/>
            <person name="Chinwalla A.T."/>
            <person name="Feng Y."/>
            <person name="Halpern A.L."/>
            <person name="Hillier L.W."/>
            <person name="Huang X."/>
            <person name="Minx P."/>
            <person name="Nelson J.O."/>
            <person name="Pepin K.H."/>
            <person name="Qin X."/>
            <person name="Sutton G.G."/>
            <person name="Venter E."/>
            <person name="Walenz B.P."/>
            <person name="Wallis J.W."/>
            <person name="Worley K.C."/>
            <person name="Yang S.-P."/>
            <person name="Jones S.M."/>
            <person name="Marra M.A."/>
            <person name="Rocchi M."/>
            <person name="Schein J.E."/>
            <person name="Baertsch R."/>
            <person name="Clarke L."/>
            <person name="Csuros M."/>
            <person name="Glasscock J."/>
            <person name="Harris R.A."/>
            <person name="Havlak P."/>
            <person name="Jackson A.R."/>
            <person name="Jiang H."/>
            <person name="Liu Y."/>
            <person name="Messina D.N."/>
            <person name="Shen Y."/>
            <person name="Song H.X.-Z."/>
            <person name="Wylie T."/>
            <person name="Zhang L."/>
            <person name="Birney E."/>
            <person name="Han K."/>
            <person name="Konkel M.K."/>
            <person name="Lee J."/>
            <person name="Smit A.F.A."/>
            <person name="Ullmer B."/>
            <person name="Wang H."/>
            <person name="Xing J."/>
            <person name="Burhans R."/>
            <person name="Cheng Z."/>
            <person name="Karro J.E."/>
            <person name="Ma J."/>
            <person name="Raney B."/>
            <person name="She X."/>
            <person name="Cox M.J."/>
            <person name="Demuth J.P."/>
            <person name="Dumas L.J."/>
            <person name="Han S.-G."/>
            <person name="Hopkins J."/>
            <person name="Karimpour-Fard A."/>
            <person name="Kim Y.H."/>
            <person name="Pollack J.R."/>
            <person name="Vinar T."/>
            <person name="Addo-Quaye C."/>
            <person name="Degenhardt J."/>
            <person name="Denby A."/>
            <person name="Hubisz M.J."/>
            <person name="Indap A."/>
            <person name="Kosiol C."/>
            <person name="Lahn B.T."/>
            <person name="Lawson H.A."/>
            <person name="Marklein A."/>
            <person name="Nielsen R."/>
            <person name="Vallender E.J."/>
            <person name="Clark A.G."/>
            <person name="Ferguson B."/>
            <person name="Hernandez R.D."/>
            <person name="Hirani K."/>
            <person name="Kehrer-Sawatzki H."/>
            <person name="Kolb J."/>
            <person name="Patil S."/>
            <person name="Pu L.-L."/>
            <person name="Ren Y."/>
            <person name="Smith D.G."/>
            <person name="Wheeler D.A."/>
            <person name="Schenck I."/>
            <person name="Ball E.V."/>
            <person name="Chen R."/>
            <person name="Cooper D.N."/>
            <person name="Giardine B."/>
            <person name="Hsu F."/>
            <person name="Kent W.J."/>
            <person name="Lesk A."/>
            <person name="Nelson D.L."/>
            <person name="O'brien W.E."/>
            <person name="Pruefer K."/>
            <person name="Stenson P.D."/>
            <person name="Wallace J.C."/>
            <person name="Ke H."/>
            <person name="Liu X.-M."/>
            <person name="Wang P."/>
            <person name="Xiang A.P."/>
            <person name="Yang F."/>
            <person name="Barber G.P."/>
            <person name="Haussler D."/>
            <person name="Karolchik D."/>
            <person name="Kern A.D."/>
            <person name="Kuhn R.M."/>
            <person name="Smith K.E."/>
            <person name="Zwieg A.S."/>
        </authorList>
    </citation>
    <scope>NUCLEOTIDE SEQUENCE [LARGE SCALE GENOMIC DNA]</scope>
    <source>
        <strain evidence="2">17573</strain>
    </source>
</reference>
<dbReference type="InParanoid" id="A0A5F7ZZ72"/>
<reference evidence="1" key="3">
    <citation type="submission" date="2025-08" db="UniProtKB">
        <authorList>
            <consortium name="Ensembl"/>
        </authorList>
    </citation>
    <scope>IDENTIFICATION</scope>
    <source>
        <strain evidence="1">17573</strain>
    </source>
</reference>
<evidence type="ECO:0000313" key="2">
    <source>
        <dbReference type="Proteomes" id="UP000006718"/>
    </source>
</evidence>